<gene>
    <name evidence="2" type="ORF">ACHAWO_009941</name>
</gene>
<name>A0ABD3PGI9_9STRA</name>
<dbReference type="PANTHER" id="PTHR24413">
    <property type="entry name" value="SPECKLE-TYPE POZ PROTEIN"/>
    <property type="match status" value="1"/>
</dbReference>
<evidence type="ECO:0000259" key="1">
    <source>
        <dbReference type="Pfam" id="PF00651"/>
    </source>
</evidence>
<keyword evidence="3" id="KW-1185">Reference proteome</keyword>
<protein>
    <recommendedName>
        <fullName evidence="1">BTB domain-containing protein</fullName>
    </recommendedName>
</protein>
<dbReference type="Gene3D" id="3.30.710.10">
    <property type="entry name" value="Potassium Channel Kv1.1, Chain A"/>
    <property type="match status" value="1"/>
</dbReference>
<feature type="domain" description="BTB" evidence="1">
    <location>
        <begin position="9"/>
        <end position="67"/>
    </location>
</feature>
<dbReference type="InterPro" id="IPR011333">
    <property type="entry name" value="SKP1/BTB/POZ_sf"/>
</dbReference>
<evidence type="ECO:0000313" key="3">
    <source>
        <dbReference type="Proteomes" id="UP001530400"/>
    </source>
</evidence>
<dbReference type="Gene3D" id="1.25.40.420">
    <property type="match status" value="1"/>
</dbReference>
<dbReference type="Proteomes" id="UP001530400">
    <property type="component" value="Unassembled WGS sequence"/>
</dbReference>
<dbReference type="EMBL" id="JALLPJ020000621">
    <property type="protein sequence ID" value="KAL3787208.1"/>
    <property type="molecule type" value="Genomic_DNA"/>
</dbReference>
<sequence>MKSIKHDKSTKVPILDVPILDVFDKIIVYIYRKDIPLTEIEDAKAIIDAADKYGVDSIKCAAEMYYVNNFHITTENVADLLYYADAKNCLKLKEAAMKYLTLHTDEVVASDAFSSLCDSKHIMKEIVLSMST</sequence>
<organism evidence="2 3">
    <name type="scientific">Cyclotella atomus</name>
    <dbReference type="NCBI Taxonomy" id="382360"/>
    <lineage>
        <taxon>Eukaryota</taxon>
        <taxon>Sar</taxon>
        <taxon>Stramenopiles</taxon>
        <taxon>Ochrophyta</taxon>
        <taxon>Bacillariophyta</taxon>
        <taxon>Coscinodiscophyceae</taxon>
        <taxon>Thalassiosirophycidae</taxon>
        <taxon>Stephanodiscales</taxon>
        <taxon>Stephanodiscaceae</taxon>
        <taxon>Cyclotella</taxon>
    </lineage>
</organism>
<comment type="caution">
    <text evidence="2">The sequence shown here is derived from an EMBL/GenBank/DDBJ whole genome shotgun (WGS) entry which is preliminary data.</text>
</comment>
<proteinExistence type="predicted"/>
<dbReference type="InterPro" id="IPR000210">
    <property type="entry name" value="BTB/POZ_dom"/>
</dbReference>
<dbReference type="AlphaFoldDB" id="A0ABD3PGI9"/>
<accession>A0ABD3PGI9</accession>
<dbReference type="CDD" id="cd14733">
    <property type="entry name" value="BACK"/>
    <property type="match status" value="1"/>
</dbReference>
<reference evidence="2 3" key="1">
    <citation type="submission" date="2024-10" db="EMBL/GenBank/DDBJ databases">
        <title>Updated reference genomes for cyclostephanoid diatoms.</title>
        <authorList>
            <person name="Roberts W.R."/>
            <person name="Alverson A.J."/>
        </authorList>
    </citation>
    <scope>NUCLEOTIDE SEQUENCE [LARGE SCALE GENOMIC DNA]</scope>
    <source>
        <strain evidence="2 3">AJA010-31</strain>
    </source>
</reference>
<dbReference type="Pfam" id="PF00651">
    <property type="entry name" value="BTB"/>
    <property type="match status" value="1"/>
</dbReference>
<evidence type="ECO:0000313" key="2">
    <source>
        <dbReference type="EMBL" id="KAL3787208.1"/>
    </source>
</evidence>